<dbReference type="GO" id="GO:0005886">
    <property type="term" value="C:plasma membrane"/>
    <property type="evidence" value="ECO:0007669"/>
    <property type="project" value="TreeGrafter"/>
</dbReference>
<keyword evidence="4 7" id="KW-0812">Transmembrane</keyword>
<dbReference type="PANTHER" id="PTHR10332">
    <property type="entry name" value="EQUILIBRATIVE NUCLEOSIDE TRANSPORTER"/>
    <property type="match status" value="1"/>
</dbReference>
<organism evidence="8 9">
    <name type="scientific">Panicum miliaceum</name>
    <name type="common">Proso millet</name>
    <name type="synonym">Broomcorn millet</name>
    <dbReference type="NCBI Taxonomy" id="4540"/>
    <lineage>
        <taxon>Eukaryota</taxon>
        <taxon>Viridiplantae</taxon>
        <taxon>Streptophyta</taxon>
        <taxon>Embryophyta</taxon>
        <taxon>Tracheophyta</taxon>
        <taxon>Spermatophyta</taxon>
        <taxon>Magnoliopsida</taxon>
        <taxon>Liliopsida</taxon>
        <taxon>Poales</taxon>
        <taxon>Poaceae</taxon>
        <taxon>PACMAD clade</taxon>
        <taxon>Panicoideae</taxon>
        <taxon>Panicodae</taxon>
        <taxon>Paniceae</taxon>
        <taxon>Panicinae</taxon>
        <taxon>Panicum</taxon>
        <taxon>Panicum sect. Panicum</taxon>
    </lineage>
</organism>
<proteinExistence type="inferred from homology"/>
<feature type="transmembrane region" description="Helical" evidence="7">
    <location>
        <begin position="169"/>
        <end position="199"/>
    </location>
</feature>
<feature type="transmembrane region" description="Helical" evidence="7">
    <location>
        <begin position="233"/>
        <end position="257"/>
    </location>
</feature>
<evidence type="ECO:0000313" key="9">
    <source>
        <dbReference type="Proteomes" id="UP000275267"/>
    </source>
</evidence>
<dbReference type="InterPro" id="IPR002259">
    <property type="entry name" value="Eqnu_transpt"/>
</dbReference>
<keyword evidence="9" id="KW-1185">Reference proteome</keyword>
<feature type="transmembrane region" description="Helical" evidence="7">
    <location>
        <begin position="95"/>
        <end position="114"/>
    </location>
</feature>
<dbReference type="PANTHER" id="PTHR10332:SF59">
    <property type="entry name" value="OS07G0557200 PROTEIN"/>
    <property type="match status" value="1"/>
</dbReference>
<reference evidence="9" key="1">
    <citation type="journal article" date="2019" name="Nat. Commun.">
        <title>The genome of broomcorn millet.</title>
        <authorList>
            <person name="Zou C."/>
            <person name="Miki D."/>
            <person name="Li D."/>
            <person name="Tang Q."/>
            <person name="Xiao L."/>
            <person name="Rajput S."/>
            <person name="Deng P."/>
            <person name="Jia W."/>
            <person name="Huang R."/>
            <person name="Zhang M."/>
            <person name="Sun Y."/>
            <person name="Hu J."/>
            <person name="Fu X."/>
            <person name="Schnable P.S."/>
            <person name="Li F."/>
            <person name="Zhang H."/>
            <person name="Feng B."/>
            <person name="Zhu X."/>
            <person name="Liu R."/>
            <person name="Schnable J.C."/>
            <person name="Zhu J.-K."/>
            <person name="Zhang H."/>
        </authorList>
    </citation>
    <scope>NUCLEOTIDE SEQUENCE [LARGE SCALE GENOMIC DNA]</scope>
</reference>
<dbReference type="AlphaFoldDB" id="A0A3L6PLU6"/>
<keyword evidence="5 7" id="KW-1133">Transmembrane helix</keyword>
<gene>
    <name evidence="8" type="ORF">C2845_PM14G07570</name>
</gene>
<name>A0A3L6PLU6_PANMI</name>
<dbReference type="EMBL" id="PQIB02000016">
    <property type="protein sequence ID" value="RLM60833.1"/>
    <property type="molecule type" value="Genomic_DNA"/>
</dbReference>
<feature type="transmembrane region" description="Helical" evidence="7">
    <location>
        <begin position="67"/>
        <end position="89"/>
    </location>
</feature>
<comment type="similarity">
    <text evidence="2">Belongs to the SLC29A/ENT transporter (TC 2.A.57) family.</text>
</comment>
<evidence type="ECO:0000256" key="2">
    <source>
        <dbReference type="ARBA" id="ARBA00007965"/>
    </source>
</evidence>
<comment type="caution">
    <text evidence="8">The sequence shown here is derived from an EMBL/GenBank/DDBJ whole genome shotgun (WGS) entry which is preliminary data.</text>
</comment>
<dbReference type="STRING" id="4540.A0A3L6PLU6"/>
<feature type="transmembrane region" description="Helical" evidence="7">
    <location>
        <begin position="28"/>
        <end position="55"/>
    </location>
</feature>
<evidence type="ECO:0000256" key="5">
    <source>
        <dbReference type="ARBA" id="ARBA00022989"/>
    </source>
</evidence>
<evidence type="ECO:0000256" key="3">
    <source>
        <dbReference type="ARBA" id="ARBA00022448"/>
    </source>
</evidence>
<sequence length="262" mass="28387">MAVNYSVEPSNMAYKEEDPRVGTTKGKYWGIFICWLLGNGCLFGFNSMLIILDYYMYLFPAKINTRLRILAGYMLFFMSSLAVIVLDIATSGRGGIAPFVGTSIIAATFGVANGHVQGGMTGDLSFMRPEFIQSFFAGVAASGAITSALRFITKAAFENSQDGLRRGAMLFFSISCFFELLCLVLYAFIFPTLSIVIFYRSKAASNGSLTVKADLAAGGIKSPQNSYGPEQNALGNVLVLSLLGGIFFGAVMDWLWLIGTGW</sequence>
<dbReference type="OrthoDB" id="1856718at2759"/>
<keyword evidence="6 7" id="KW-0472">Membrane</keyword>
<dbReference type="Proteomes" id="UP000275267">
    <property type="component" value="Unassembled WGS sequence"/>
</dbReference>
<protein>
    <submittedName>
        <fullName evidence="8">Equilibrative nucleotide transporter 3-like</fullName>
    </submittedName>
</protein>
<evidence type="ECO:0000256" key="4">
    <source>
        <dbReference type="ARBA" id="ARBA00022692"/>
    </source>
</evidence>
<evidence type="ECO:0000313" key="8">
    <source>
        <dbReference type="EMBL" id="RLM60833.1"/>
    </source>
</evidence>
<accession>A0A3L6PLU6</accession>
<evidence type="ECO:0000256" key="1">
    <source>
        <dbReference type="ARBA" id="ARBA00004141"/>
    </source>
</evidence>
<dbReference type="GO" id="GO:0005337">
    <property type="term" value="F:nucleoside transmembrane transporter activity"/>
    <property type="evidence" value="ECO:0007669"/>
    <property type="project" value="InterPro"/>
</dbReference>
<evidence type="ECO:0000256" key="6">
    <source>
        <dbReference type="ARBA" id="ARBA00023136"/>
    </source>
</evidence>
<dbReference type="Pfam" id="PF01733">
    <property type="entry name" value="Nucleoside_tran"/>
    <property type="match status" value="1"/>
</dbReference>
<keyword evidence="3" id="KW-0813">Transport</keyword>
<evidence type="ECO:0000256" key="7">
    <source>
        <dbReference type="SAM" id="Phobius"/>
    </source>
</evidence>
<comment type="subcellular location">
    <subcellularLocation>
        <location evidence="1">Membrane</location>
        <topology evidence="1">Multi-pass membrane protein</topology>
    </subcellularLocation>
</comment>
<feature type="transmembrane region" description="Helical" evidence="7">
    <location>
        <begin position="135"/>
        <end position="157"/>
    </location>
</feature>